<feature type="transmembrane region" description="Helical" evidence="1">
    <location>
        <begin position="57"/>
        <end position="79"/>
    </location>
</feature>
<comment type="caution">
    <text evidence="3">The sequence shown here is derived from an EMBL/GenBank/DDBJ whole genome shotgun (WGS) entry which is preliminary data.</text>
</comment>
<gene>
    <name evidence="3" type="ORF">E6H01_07255</name>
</gene>
<protein>
    <submittedName>
        <fullName evidence="3">Phosphatase PAP2 family protein</fullName>
    </submittedName>
</protein>
<feature type="domain" description="Phosphatidic acid phosphatase type 2/haloperoxidase" evidence="2">
    <location>
        <begin position="85"/>
        <end position="192"/>
    </location>
</feature>
<dbReference type="InterPro" id="IPR000326">
    <property type="entry name" value="PAP2/HPO"/>
</dbReference>
<proteinExistence type="predicted"/>
<evidence type="ECO:0000313" key="3">
    <source>
        <dbReference type="EMBL" id="TMJ02086.1"/>
    </source>
</evidence>
<evidence type="ECO:0000313" key="4">
    <source>
        <dbReference type="Proteomes" id="UP000319353"/>
    </source>
</evidence>
<dbReference type="Proteomes" id="UP000319353">
    <property type="component" value="Unassembled WGS sequence"/>
</dbReference>
<dbReference type="AlphaFoldDB" id="A0A537L254"/>
<dbReference type="PANTHER" id="PTHR14969:SF13">
    <property type="entry name" value="AT30094P"/>
    <property type="match status" value="1"/>
</dbReference>
<name>A0A537L254_9BACT</name>
<dbReference type="Gene3D" id="1.20.144.10">
    <property type="entry name" value="Phosphatidic acid phosphatase type 2/haloperoxidase"/>
    <property type="match status" value="1"/>
</dbReference>
<dbReference type="EMBL" id="VBAL01000088">
    <property type="protein sequence ID" value="TMJ02086.1"/>
    <property type="molecule type" value="Genomic_DNA"/>
</dbReference>
<feature type="transmembrane region" description="Helical" evidence="1">
    <location>
        <begin position="125"/>
        <end position="143"/>
    </location>
</feature>
<dbReference type="InterPro" id="IPR036938">
    <property type="entry name" value="PAP2/HPO_sf"/>
</dbReference>
<accession>A0A537L254</accession>
<reference evidence="3 4" key="1">
    <citation type="journal article" date="2019" name="Nat. Microbiol.">
        <title>Mediterranean grassland soil C-N compound turnover is dependent on rainfall and depth, and is mediated by genomically divergent microorganisms.</title>
        <authorList>
            <person name="Diamond S."/>
            <person name="Andeer P.F."/>
            <person name="Li Z."/>
            <person name="Crits-Christoph A."/>
            <person name="Burstein D."/>
            <person name="Anantharaman K."/>
            <person name="Lane K.R."/>
            <person name="Thomas B.C."/>
            <person name="Pan C."/>
            <person name="Northen T.R."/>
            <person name="Banfield J.F."/>
        </authorList>
    </citation>
    <scope>NUCLEOTIDE SEQUENCE [LARGE SCALE GENOMIC DNA]</scope>
    <source>
        <strain evidence="3">NP_4</strain>
    </source>
</reference>
<keyword evidence="1" id="KW-1133">Transmembrane helix</keyword>
<organism evidence="3 4">
    <name type="scientific">Candidatus Segetimicrobium genomatis</name>
    <dbReference type="NCBI Taxonomy" id="2569760"/>
    <lineage>
        <taxon>Bacteria</taxon>
        <taxon>Bacillati</taxon>
        <taxon>Candidatus Sysuimicrobiota</taxon>
        <taxon>Candidatus Sysuimicrobiia</taxon>
        <taxon>Candidatus Sysuimicrobiales</taxon>
        <taxon>Candidatus Segetimicrobiaceae</taxon>
        <taxon>Candidatus Segetimicrobium</taxon>
    </lineage>
</organism>
<sequence length="213" mass="22353">MPAEETTVSAGVVLRRRGTWGWVTLVCFVLLAVRARGGLLPGDQRTAALLHLLPAPLLQACAMIASTAGIAALGLLAVWRTRQDLRLLPLAVTMGLLLPLDAATKFLVHRLRPQGAGFGFPSGHAMVSMTAALLVSGAIWPALDGRRKAWATVLVAALMLAVAVGLVGRGRHWPSDVVGGWLLGAAYSGWTLPFIQTGGPRRAAGSLLRASCE</sequence>
<keyword evidence="1" id="KW-0472">Membrane</keyword>
<feature type="transmembrane region" description="Helical" evidence="1">
    <location>
        <begin position="149"/>
        <end position="167"/>
    </location>
</feature>
<dbReference type="SUPFAM" id="SSF48317">
    <property type="entry name" value="Acid phosphatase/Vanadium-dependent haloperoxidase"/>
    <property type="match status" value="1"/>
</dbReference>
<evidence type="ECO:0000259" key="2">
    <source>
        <dbReference type="SMART" id="SM00014"/>
    </source>
</evidence>
<dbReference type="Pfam" id="PF01569">
    <property type="entry name" value="PAP2"/>
    <property type="match status" value="1"/>
</dbReference>
<feature type="transmembrane region" description="Helical" evidence="1">
    <location>
        <begin position="20"/>
        <end position="37"/>
    </location>
</feature>
<dbReference type="SMART" id="SM00014">
    <property type="entry name" value="acidPPc"/>
    <property type="match status" value="1"/>
</dbReference>
<keyword evidence="1" id="KW-0812">Transmembrane</keyword>
<evidence type="ECO:0000256" key="1">
    <source>
        <dbReference type="SAM" id="Phobius"/>
    </source>
</evidence>
<dbReference type="PANTHER" id="PTHR14969">
    <property type="entry name" value="SPHINGOSINE-1-PHOSPHATE PHOSPHOHYDROLASE"/>
    <property type="match status" value="1"/>
</dbReference>
<feature type="transmembrane region" description="Helical" evidence="1">
    <location>
        <begin position="85"/>
        <end position="104"/>
    </location>
</feature>